<keyword evidence="2" id="KW-1185">Reference proteome</keyword>
<feature type="non-terminal residue" evidence="1">
    <location>
        <position position="62"/>
    </location>
</feature>
<protein>
    <submittedName>
        <fullName evidence="1">Uncharacterized protein</fullName>
    </submittedName>
</protein>
<name>A0ABQ7Q5T3_PLUXY</name>
<sequence length="62" mass="6761">MKQQNAFSESTRRAVSTKSFVSTFFFRRGGVAARAGRAVLIETPLPAPAPHPAIVCEKNLDE</sequence>
<comment type="caution">
    <text evidence="1">The sequence shown here is derived from an EMBL/GenBank/DDBJ whole genome shotgun (WGS) entry which is preliminary data.</text>
</comment>
<gene>
    <name evidence="1" type="ORF">JYU34_015812</name>
</gene>
<dbReference type="Proteomes" id="UP000823941">
    <property type="component" value="Chromosome 21"/>
</dbReference>
<evidence type="ECO:0000313" key="1">
    <source>
        <dbReference type="EMBL" id="KAG7300243.1"/>
    </source>
</evidence>
<dbReference type="EMBL" id="JAHIBW010000021">
    <property type="protein sequence ID" value="KAG7300243.1"/>
    <property type="molecule type" value="Genomic_DNA"/>
</dbReference>
<organism evidence="1 2">
    <name type="scientific">Plutella xylostella</name>
    <name type="common">Diamondback moth</name>
    <name type="synonym">Plutella maculipennis</name>
    <dbReference type="NCBI Taxonomy" id="51655"/>
    <lineage>
        <taxon>Eukaryota</taxon>
        <taxon>Metazoa</taxon>
        <taxon>Ecdysozoa</taxon>
        <taxon>Arthropoda</taxon>
        <taxon>Hexapoda</taxon>
        <taxon>Insecta</taxon>
        <taxon>Pterygota</taxon>
        <taxon>Neoptera</taxon>
        <taxon>Endopterygota</taxon>
        <taxon>Lepidoptera</taxon>
        <taxon>Glossata</taxon>
        <taxon>Ditrysia</taxon>
        <taxon>Yponomeutoidea</taxon>
        <taxon>Plutellidae</taxon>
        <taxon>Plutella</taxon>
    </lineage>
</organism>
<evidence type="ECO:0000313" key="2">
    <source>
        <dbReference type="Proteomes" id="UP000823941"/>
    </source>
</evidence>
<accession>A0ABQ7Q5T3</accession>
<reference evidence="1 2" key="1">
    <citation type="submission" date="2021-06" db="EMBL/GenBank/DDBJ databases">
        <title>A haploid diamondback moth (Plutella xylostella L.) genome assembly resolves 31 chromosomes and identifies a diamide resistance mutation.</title>
        <authorList>
            <person name="Ward C.M."/>
            <person name="Perry K.D."/>
            <person name="Baker G."/>
            <person name="Powis K."/>
            <person name="Heckel D.G."/>
            <person name="Baxter S.W."/>
        </authorList>
    </citation>
    <scope>NUCLEOTIDE SEQUENCE [LARGE SCALE GENOMIC DNA]</scope>
    <source>
        <strain evidence="1 2">LV</strain>
        <tissue evidence="1">Single pupa</tissue>
    </source>
</reference>
<proteinExistence type="predicted"/>